<dbReference type="PROSITE" id="PS50042">
    <property type="entry name" value="CNMP_BINDING_3"/>
    <property type="match status" value="1"/>
</dbReference>
<evidence type="ECO:0000256" key="4">
    <source>
        <dbReference type="ARBA" id="ARBA00022989"/>
    </source>
</evidence>
<dbReference type="InterPro" id="IPR014710">
    <property type="entry name" value="RmlC-like_jellyroll"/>
</dbReference>
<dbReference type="InterPro" id="IPR018490">
    <property type="entry name" value="cNMP-bd_dom_sf"/>
</dbReference>
<dbReference type="InterPro" id="IPR000595">
    <property type="entry name" value="cNMP-bd_dom"/>
</dbReference>
<dbReference type="GO" id="GO:0005222">
    <property type="term" value="F:intracellularly cAMP-activated cation channel activity"/>
    <property type="evidence" value="ECO:0007669"/>
    <property type="project" value="TreeGrafter"/>
</dbReference>
<dbReference type="GO" id="GO:0005886">
    <property type="term" value="C:plasma membrane"/>
    <property type="evidence" value="ECO:0007669"/>
    <property type="project" value="TreeGrafter"/>
</dbReference>
<evidence type="ECO:0000256" key="8">
    <source>
        <dbReference type="ARBA" id="ARBA00023303"/>
    </source>
</evidence>
<feature type="transmembrane region" description="Helical" evidence="9">
    <location>
        <begin position="52"/>
        <end position="73"/>
    </location>
</feature>
<sequence length="556" mass="64834">LYNMMAMVIFIFDDVFIGYFFHWLYLNIFFDCVFLLDILIQSRTSNSNARGMCSYYNTIIFSFRIYLDIASLIPTDLVLIFNRSISLVRAVRLFKIYRLNDFIEKAQKRTAFPHAFKIALLISACYILFHWNACVYFLFSLSEGLSEDDTNAFGFSYYKVFDPRIPTCFSFCQIPSQVFNDQNCQFPENFTLLDIDDHRPRYMQEMYEFWAGKFVKWEMGNFSREYSMSIYWSALTITTCGQQPYPSTSSQNMLEVIDTLIGVLVFATIIGGVGSVVTHMNEEVYEFRQKMDGIKFYMKYRCLFYKSLMVTPAIQERVISCFTYMHSQHQLNDEKELLDVLPPRLQGQIAVNLHMDTLKKVELFKQCSAGFLYEVVLRIKQQIYSPNDYLFRAGERAKEMFIVKRGTLRVIDEENTLTDGSTFGEMSVILIDGNQLGSHRAVSLRSEGYSDIYILNQDDVSTILQEYPTDRQQLLDNGNLEGSHNSKIYGEPASMLSLEEQLSRMKAQIGDLDGQLNNMYASFNVKMKRRVTAVERLFARHRRQIKLDCLRGKIRF</sequence>
<keyword evidence="7" id="KW-1071">Ligand-gated ion channel</keyword>
<comment type="subcellular location">
    <subcellularLocation>
        <location evidence="1">Membrane</location>
        <topology evidence="1">Multi-pass membrane protein</topology>
    </subcellularLocation>
</comment>
<dbReference type="GO" id="GO:0044877">
    <property type="term" value="F:protein-containing complex binding"/>
    <property type="evidence" value="ECO:0007669"/>
    <property type="project" value="TreeGrafter"/>
</dbReference>
<evidence type="ECO:0000256" key="9">
    <source>
        <dbReference type="SAM" id="Phobius"/>
    </source>
</evidence>
<dbReference type="Gene3D" id="1.10.287.70">
    <property type="match status" value="1"/>
</dbReference>
<keyword evidence="4 9" id="KW-1133">Transmembrane helix</keyword>
<reference evidence="11" key="1">
    <citation type="submission" date="2017-02" db="UniProtKB">
        <authorList>
            <consortium name="WormBaseParasite"/>
        </authorList>
    </citation>
    <scope>IDENTIFICATION</scope>
</reference>
<evidence type="ECO:0000256" key="6">
    <source>
        <dbReference type="ARBA" id="ARBA00023136"/>
    </source>
</evidence>
<dbReference type="AlphaFoldDB" id="A0A0N4WAB8"/>
<protein>
    <submittedName>
        <fullName evidence="11">Cyclic nucleotide-binding domain-containing protein</fullName>
    </submittedName>
</protein>
<evidence type="ECO:0000256" key="1">
    <source>
        <dbReference type="ARBA" id="ARBA00004141"/>
    </source>
</evidence>
<dbReference type="OMA" id="WISAMEH"/>
<dbReference type="Gene3D" id="1.10.287.630">
    <property type="entry name" value="Helix hairpin bin"/>
    <property type="match status" value="1"/>
</dbReference>
<feature type="domain" description="Cyclic nucleotide-binding" evidence="10">
    <location>
        <begin position="363"/>
        <end position="481"/>
    </location>
</feature>
<dbReference type="PANTHER" id="PTHR45638:SF10">
    <property type="entry name" value="CYCLIC NUCLEOTIDE-BINDING DOMAIN-CONTAINING PROTEIN"/>
    <property type="match status" value="1"/>
</dbReference>
<dbReference type="GO" id="GO:0030553">
    <property type="term" value="F:cGMP binding"/>
    <property type="evidence" value="ECO:0007669"/>
    <property type="project" value="TreeGrafter"/>
</dbReference>
<dbReference type="PANTHER" id="PTHR45638">
    <property type="entry name" value="CYCLIC NUCLEOTIDE-GATED CATION CHANNEL SUBUNIT A"/>
    <property type="match status" value="1"/>
</dbReference>
<feature type="transmembrane region" description="Helical" evidence="9">
    <location>
        <begin position="118"/>
        <end position="139"/>
    </location>
</feature>
<keyword evidence="2" id="KW-0813">Transport</keyword>
<keyword evidence="5" id="KW-0406">Ion transport</keyword>
<keyword evidence="8" id="KW-0407">Ion channel</keyword>
<evidence type="ECO:0000259" key="10">
    <source>
        <dbReference type="PROSITE" id="PS50042"/>
    </source>
</evidence>
<proteinExistence type="predicted"/>
<dbReference type="Gene3D" id="2.60.120.10">
    <property type="entry name" value="Jelly Rolls"/>
    <property type="match status" value="1"/>
</dbReference>
<accession>A0A0N4WAB8</accession>
<evidence type="ECO:0000256" key="2">
    <source>
        <dbReference type="ARBA" id="ARBA00022448"/>
    </source>
</evidence>
<dbReference type="SUPFAM" id="SSF51206">
    <property type="entry name" value="cAMP-binding domain-like"/>
    <property type="match status" value="1"/>
</dbReference>
<dbReference type="InterPro" id="IPR050866">
    <property type="entry name" value="CNG_cation_channel"/>
</dbReference>
<evidence type="ECO:0000313" key="11">
    <source>
        <dbReference type="WBParaSite" id="HPLM_0000731501-mRNA-1"/>
    </source>
</evidence>
<feature type="transmembrane region" description="Helical" evidence="9">
    <location>
        <begin position="20"/>
        <end position="40"/>
    </location>
</feature>
<dbReference type="Pfam" id="PF00027">
    <property type="entry name" value="cNMP_binding"/>
    <property type="match status" value="1"/>
</dbReference>
<name>A0A0N4WAB8_HAEPC</name>
<feature type="transmembrane region" description="Helical" evidence="9">
    <location>
        <begin position="260"/>
        <end position="281"/>
    </location>
</feature>
<dbReference type="FunFam" id="1.10.287.630:FF:000001">
    <property type="entry name" value="Cyclic nucleotide-gated channel alpha 3"/>
    <property type="match status" value="1"/>
</dbReference>
<dbReference type="CDD" id="cd00038">
    <property type="entry name" value="CAP_ED"/>
    <property type="match status" value="1"/>
</dbReference>
<dbReference type="WBParaSite" id="HPLM_0000731501-mRNA-1">
    <property type="protein sequence ID" value="HPLM_0000731501-mRNA-1"/>
    <property type="gene ID" value="HPLM_0000731501"/>
</dbReference>
<organism evidence="11">
    <name type="scientific">Haemonchus placei</name>
    <name type="common">Barber's pole worm</name>
    <dbReference type="NCBI Taxonomy" id="6290"/>
    <lineage>
        <taxon>Eukaryota</taxon>
        <taxon>Metazoa</taxon>
        <taxon>Ecdysozoa</taxon>
        <taxon>Nematoda</taxon>
        <taxon>Chromadorea</taxon>
        <taxon>Rhabditida</taxon>
        <taxon>Rhabditina</taxon>
        <taxon>Rhabditomorpha</taxon>
        <taxon>Strongyloidea</taxon>
        <taxon>Trichostrongylidae</taxon>
        <taxon>Haemonchus</taxon>
    </lineage>
</organism>
<dbReference type="GO" id="GO:0017071">
    <property type="term" value="C:intracellular cyclic nucleotide activated cation channel complex"/>
    <property type="evidence" value="ECO:0007669"/>
    <property type="project" value="TreeGrafter"/>
</dbReference>
<keyword evidence="6 9" id="KW-0472">Membrane</keyword>
<dbReference type="GO" id="GO:0005223">
    <property type="term" value="F:intracellularly cGMP-activated cation channel activity"/>
    <property type="evidence" value="ECO:0007669"/>
    <property type="project" value="TreeGrafter"/>
</dbReference>
<dbReference type="SUPFAM" id="SSF81324">
    <property type="entry name" value="Voltage-gated potassium channels"/>
    <property type="match status" value="1"/>
</dbReference>
<dbReference type="SMART" id="SM00100">
    <property type="entry name" value="cNMP"/>
    <property type="match status" value="1"/>
</dbReference>
<evidence type="ECO:0000256" key="7">
    <source>
        <dbReference type="ARBA" id="ARBA00023286"/>
    </source>
</evidence>
<evidence type="ECO:0000256" key="5">
    <source>
        <dbReference type="ARBA" id="ARBA00023065"/>
    </source>
</evidence>
<keyword evidence="3 9" id="KW-0812">Transmembrane</keyword>
<evidence type="ECO:0000256" key="3">
    <source>
        <dbReference type="ARBA" id="ARBA00022692"/>
    </source>
</evidence>